<feature type="compositionally biased region" description="Basic and acidic residues" evidence="1">
    <location>
        <begin position="21"/>
        <end position="31"/>
    </location>
</feature>
<comment type="caution">
    <text evidence="2">The sequence shown here is derived from an EMBL/GenBank/DDBJ whole genome shotgun (WGS) entry which is preliminary data.</text>
</comment>
<dbReference type="EMBL" id="JAXBLV010000065">
    <property type="protein sequence ID" value="MDY3558865.1"/>
    <property type="molecule type" value="Genomic_DNA"/>
</dbReference>
<feature type="region of interest" description="Disordered" evidence="1">
    <location>
        <begin position="1"/>
        <end position="32"/>
    </location>
</feature>
<reference evidence="3" key="1">
    <citation type="journal article" date="2023" name="Mar. Drugs">
        <title>Gemmata algarum, a Novel Planctomycete Isolated from an Algal Mat, Displays Antimicrobial Activity.</title>
        <authorList>
            <person name="Kumar G."/>
            <person name="Kallscheuer N."/>
            <person name="Kashif M."/>
            <person name="Ahamad S."/>
            <person name="Jagadeeshwari U."/>
            <person name="Pannikurungottu S."/>
            <person name="Haufschild T."/>
            <person name="Kabuu M."/>
            <person name="Sasikala C."/>
            <person name="Jogler C."/>
            <person name="Ramana C."/>
        </authorList>
    </citation>
    <scope>NUCLEOTIDE SEQUENCE [LARGE SCALE GENOMIC DNA]</scope>
    <source>
        <strain evidence="3">JC673</strain>
    </source>
</reference>
<evidence type="ECO:0000313" key="3">
    <source>
        <dbReference type="Proteomes" id="UP001272242"/>
    </source>
</evidence>
<organism evidence="2 3">
    <name type="scientific">Gemmata algarum</name>
    <dbReference type="NCBI Taxonomy" id="2975278"/>
    <lineage>
        <taxon>Bacteria</taxon>
        <taxon>Pseudomonadati</taxon>
        <taxon>Planctomycetota</taxon>
        <taxon>Planctomycetia</taxon>
        <taxon>Gemmatales</taxon>
        <taxon>Gemmataceae</taxon>
        <taxon>Gemmata</taxon>
    </lineage>
</organism>
<feature type="non-terminal residue" evidence="2">
    <location>
        <position position="1"/>
    </location>
</feature>
<accession>A0ABU5EUJ2</accession>
<proteinExistence type="predicted"/>
<sequence length="72" mass="8296">WAKKNNLKNVKTSPPSNPTKAKTERIEDKSLHVSTARLLADDKRNRQSQKLQQPYREWSGCFSSNSRSTCTF</sequence>
<name>A0ABU5EUJ2_9BACT</name>
<keyword evidence="3" id="KW-1185">Reference proteome</keyword>
<gene>
    <name evidence="2" type="ORF">R5W23_006039</name>
</gene>
<evidence type="ECO:0000256" key="1">
    <source>
        <dbReference type="SAM" id="MobiDB-lite"/>
    </source>
</evidence>
<dbReference type="Proteomes" id="UP001272242">
    <property type="component" value="Unassembled WGS sequence"/>
</dbReference>
<feature type="compositionally biased region" description="Polar residues" evidence="1">
    <location>
        <begin position="7"/>
        <end position="20"/>
    </location>
</feature>
<protein>
    <submittedName>
        <fullName evidence="2">Uncharacterized protein</fullName>
    </submittedName>
</protein>
<evidence type="ECO:0000313" key="2">
    <source>
        <dbReference type="EMBL" id="MDY3558865.1"/>
    </source>
</evidence>